<name>A0A9D2G6S8_9FIRM</name>
<evidence type="ECO:0000256" key="1">
    <source>
        <dbReference type="ARBA" id="ARBA00022741"/>
    </source>
</evidence>
<dbReference type="Gene3D" id="1.10.510.10">
    <property type="entry name" value="Transferase(Phosphotransferase) domain 1"/>
    <property type="match status" value="1"/>
</dbReference>
<dbReference type="GO" id="GO:0005524">
    <property type="term" value="F:ATP binding"/>
    <property type="evidence" value="ECO:0007669"/>
    <property type="project" value="UniProtKB-UniRule"/>
</dbReference>
<keyword evidence="6" id="KW-0808">Transferase</keyword>
<dbReference type="InterPro" id="IPR017441">
    <property type="entry name" value="Protein_kinase_ATP_BS"/>
</dbReference>
<accession>A0A9D2G6S8</accession>
<dbReference type="Gene3D" id="3.30.200.20">
    <property type="entry name" value="Phosphorylase Kinase, domain 1"/>
    <property type="match status" value="1"/>
</dbReference>
<feature type="transmembrane region" description="Helical" evidence="4">
    <location>
        <begin position="490"/>
        <end position="514"/>
    </location>
</feature>
<dbReference type="PROSITE" id="PS00108">
    <property type="entry name" value="PROTEIN_KINASE_ST"/>
    <property type="match status" value="1"/>
</dbReference>
<evidence type="ECO:0000256" key="4">
    <source>
        <dbReference type="SAM" id="Phobius"/>
    </source>
</evidence>
<keyword evidence="4" id="KW-0472">Membrane</keyword>
<evidence type="ECO:0000256" key="3">
    <source>
        <dbReference type="PROSITE-ProRule" id="PRU10141"/>
    </source>
</evidence>
<protein>
    <submittedName>
        <fullName evidence="6">Protein kinase</fullName>
    </submittedName>
</protein>
<feature type="domain" description="Protein kinase" evidence="5">
    <location>
        <begin position="11"/>
        <end position="300"/>
    </location>
</feature>
<keyword evidence="1 3" id="KW-0547">Nucleotide-binding</keyword>
<feature type="transmembrane region" description="Helical" evidence="4">
    <location>
        <begin position="386"/>
        <end position="408"/>
    </location>
</feature>
<dbReference type="PANTHER" id="PTHR24361:SF678">
    <property type="entry name" value="SPORULATION-SPECIFIC PROTEIN 1"/>
    <property type="match status" value="1"/>
</dbReference>
<gene>
    <name evidence="6" type="ORF">H9723_00355</name>
</gene>
<keyword evidence="4" id="KW-0812">Transmembrane</keyword>
<dbReference type="GO" id="GO:0004672">
    <property type="term" value="F:protein kinase activity"/>
    <property type="evidence" value="ECO:0007669"/>
    <property type="project" value="InterPro"/>
</dbReference>
<dbReference type="GO" id="GO:0005737">
    <property type="term" value="C:cytoplasm"/>
    <property type="evidence" value="ECO:0007669"/>
    <property type="project" value="TreeGrafter"/>
</dbReference>
<keyword evidence="4" id="KW-1133">Transmembrane helix</keyword>
<dbReference type="CDD" id="cd14014">
    <property type="entry name" value="STKc_PknB_like"/>
    <property type="match status" value="1"/>
</dbReference>
<comment type="caution">
    <text evidence="6">The sequence shown here is derived from an EMBL/GenBank/DDBJ whole genome shotgun (WGS) entry which is preliminary data.</text>
</comment>
<organism evidence="6 7">
    <name type="scientific">Candidatus Mediterraneibacter stercoravium</name>
    <dbReference type="NCBI Taxonomy" id="2838685"/>
    <lineage>
        <taxon>Bacteria</taxon>
        <taxon>Bacillati</taxon>
        <taxon>Bacillota</taxon>
        <taxon>Clostridia</taxon>
        <taxon>Lachnospirales</taxon>
        <taxon>Lachnospiraceae</taxon>
        <taxon>Mediterraneibacter</taxon>
    </lineage>
</organism>
<proteinExistence type="predicted"/>
<dbReference type="PROSITE" id="PS50011">
    <property type="entry name" value="PROTEIN_KINASE_DOM"/>
    <property type="match status" value="1"/>
</dbReference>
<feature type="transmembrane region" description="Helical" evidence="4">
    <location>
        <begin position="566"/>
        <end position="590"/>
    </location>
</feature>
<evidence type="ECO:0000313" key="6">
    <source>
        <dbReference type="EMBL" id="HIZ73683.1"/>
    </source>
</evidence>
<dbReference type="InterPro" id="IPR011009">
    <property type="entry name" value="Kinase-like_dom_sf"/>
</dbReference>
<feature type="transmembrane region" description="Helical" evidence="4">
    <location>
        <begin position="345"/>
        <end position="366"/>
    </location>
</feature>
<keyword evidence="2 3" id="KW-0067">ATP-binding</keyword>
<keyword evidence="6" id="KW-0418">Kinase</keyword>
<dbReference type="InterPro" id="IPR008271">
    <property type="entry name" value="Ser/Thr_kinase_AS"/>
</dbReference>
<dbReference type="PROSITE" id="PS00107">
    <property type="entry name" value="PROTEIN_KINASE_ATP"/>
    <property type="match status" value="1"/>
</dbReference>
<dbReference type="InterPro" id="IPR053235">
    <property type="entry name" value="Ser_Thr_kinase"/>
</dbReference>
<feature type="transmembrane region" description="Helical" evidence="4">
    <location>
        <begin position="534"/>
        <end position="554"/>
    </location>
</feature>
<sequence>MDSINQIWPKWHTAELIGKGTFGEVYKAWREEFGERFYSAVKIVRIPGEDEEIRSMRGDGYVDQTIQDYYESVAKGLLNEIKMLELLKSGGNVVNIEEFEIRKRTESVGWDVYIRMEYLQNLNDYRRQKGMDQRDIVRMGIDLCNALESCERHRIVHRDIKPANIFVDAYGSFKLGDFGIARQMEKAQGMLTRKGTMLYMAPELYRGYDSSCSVDIYSLGLVLYRLLNRDRMPFESVKTAVPSYQEKEEAMYRRLDGEQLPPPADADPELARIILKACEYNADRRYQHASELKTALEQWAVRAAGTNGVTAFLKHRNPSELTGSDETVLVPEKQLKKGSRSGNRLCLKILTVLLIPVEFVLILITATSDLPELFQEPGRIVYQMSYMDSVFFLLLASAVLPCIVYGVINFRQTSGKETGLSVSWTILWSVIFWICFWSTVWMERMSFGLFLTAGIVSFAWTQLWILYLKRRNGSLISGRQITKKIRGEKVILWISTVLSGAVLLFCVGLVFSRYELIVRATWMQGIDRILGQGSFLTAALSSAAAAITGIICLIRGVRKAWVLRAVWWIQWCSFTVASYFVFAVSGMAGVSEMFYIGTLTQTAEAALIQYASCYLGE</sequence>
<reference evidence="6" key="2">
    <citation type="submission" date="2021-04" db="EMBL/GenBank/DDBJ databases">
        <authorList>
            <person name="Gilroy R."/>
        </authorList>
    </citation>
    <scope>NUCLEOTIDE SEQUENCE</scope>
    <source>
        <strain evidence="6">CHK196-3914</strain>
    </source>
</reference>
<dbReference type="InterPro" id="IPR000719">
    <property type="entry name" value="Prot_kinase_dom"/>
</dbReference>
<dbReference type="AlphaFoldDB" id="A0A9D2G6S8"/>
<feature type="binding site" evidence="3">
    <location>
        <position position="42"/>
    </location>
    <ligand>
        <name>ATP</name>
        <dbReference type="ChEBI" id="CHEBI:30616"/>
    </ligand>
</feature>
<evidence type="ECO:0000256" key="2">
    <source>
        <dbReference type="ARBA" id="ARBA00022840"/>
    </source>
</evidence>
<reference evidence="6" key="1">
    <citation type="journal article" date="2021" name="PeerJ">
        <title>Extensive microbial diversity within the chicken gut microbiome revealed by metagenomics and culture.</title>
        <authorList>
            <person name="Gilroy R."/>
            <person name="Ravi A."/>
            <person name="Getino M."/>
            <person name="Pursley I."/>
            <person name="Horton D.L."/>
            <person name="Alikhan N.F."/>
            <person name="Baker D."/>
            <person name="Gharbi K."/>
            <person name="Hall N."/>
            <person name="Watson M."/>
            <person name="Adriaenssens E.M."/>
            <person name="Foster-Nyarko E."/>
            <person name="Jarju S."/>
            <person name="Secka A."/>
            <person name="Antonio M."/>
            <person name="Oren A."/>
            <person name="Chaudhuri R.R."/>
            <person name="La Ragione R."/>
            <person name="Hildebrand F."/>
            <person name="Pallen M.J."/>
        </authorList>
    </citation>
    <scope>NUCLEOTIDE SEQUENCE</scope>
    <source>
        <strain evidence="6">CHK196-3914</strain>
    </source>
</reference>
<dbReference type="Proteomes" id="UP000824116">
    <property type="component" value="Unassembled WGS sequence"/>
</dbReference>
<feature type="transmembrane region" description="Helical" evidence="4">
    <location>
        <begin position="447"/>
        <end position="469"/>
    </location>
</feature>
<evidence type="ECO:0000313" key="7">
    <source>
        <dbReference type="Proteomes" id="UP000824116"/>
    </source>
</evidence>
<dbReference type="SMART" id="SM00220">
    <property type="entry name" value="S_TKc"/>
    <property type="match status" value="1"/>
</dbReference>
<dbReference type="SUPFAM" id="SSF56112">
    <property type="entry name" value="Protein kinase-like (PK-like)"/>
    <property type="match status" value="1"/>
</dbReference>
<dbReference type="EMBL" id="DXAY01000007">
    <property type="protein sequence ID" value="HIZ73683.1"/>
    <property type="molecule type" value="Genomic_DNA"/>
</dbReference>
<evidence type="ECO:0000259" key="5">
    <source>
        <dbReference type="PROSITE" id="PS50011"/>
    </source>
</evidence>
<dbReference type="Pfam" id="PF00069">
    <property type="entry name" value="Pkinase"/>
    <property type="match status" value="1"/>
</dbReference>
<dbReference type="PANTHER" id="PTHR24361">
    <property type="entry name" value="MITOGEN-ACTIVATED KINASE KINASE KINASE"/>
    <property type="match status" value="1"/>
</dbReference>
<feature type="transmembrane region" description="Helical" evidence="4">
    <location>
        <begin position="420"/>
        <end position="441"/>
    </location>
</feature>